<evidence type="ECO:0000256" key="1">
    <source>
        <dbReference type="ARBA" id="ARBA00023157"/>
    </source>
</evidence>
<proteinExistence type="predicted"/>
<dbReference type="SUPFAM" id="SSF49742">
    <property type="entry name" value="PHM/PNGase F"/>
    <property type="match status" value="2"/>
</dbReference>
<gene>
    <name evidence="3" type="ORF">METZ01_LOCUS260072</name>
</gene>
<protein>
    <recommendedName>
        <fullName evidence="2">Dockerin domain-containing protein</fullName>
    </recommendedName>
</protein>
<dbReference type="Pfam" id="PF03712">
    <property type="entry name" value="Cu2_monoox_C"/>
    <property type="match status" value="1"/>
</dbReference>
<keyword evidence="1" id="KW-1015">Disulfide bond</keyword>
<dbReference type="GO" id="GO:0004553">
    <property type="term" value="F:hydrolase activity, hydrolyzing O-glycosyl compounds"/>
    <property type="evidence" value="ECO:0007669"/>
    <property type="project" value="InterPro"/>
</dbReference>
<evidence type="ECO:0000259" key="2">
    <source>
        <dbReference type="PROSITE" id="PS51766"/>
    </source>
</evidence>
<organism evidence="3">
    <name type="scientific">marine metagenome</name>
    <dbReference type="NCBI Taxonomy" id="408172"/>
    <lineage>
        <taxon>unclassified sequences</taxon>
        <taxon>metagenomes</taxon>
        <taxon>ecological metagenomes</taxon>
    </lineage>
</organism>
<dbReference type="InterPro" id="IPR036939">
    <property type="entry name" value="Cu2_ascorb_mOase_N_sf"/>
</dbReference>
<feature type="non-terminal residue" evidence="3">
    <location>
        <position position="1"/>
    </location>
</feature>
<evidence type="ECO:0000313" key="3">
    <source>
        <dbReference type="EMBL" id="SVC07218.1"/>
    </source>
</evidence>
<dbReference type="EMBL" id="UINC01071938">
    <property type="protein sequence ID" value="SVC07218.1"/>
    <property type="molecule type" value="Genomic_DNA"/>
</dbReference>
<accession>A0A382J5Z8</accession>
<dbReference type="PROSITE" id="PS51766">
    <property type="entry name" value="DOCKERIN"/>
    <property type="match status" value="1"/>
</dbReference>
<dbReference type="GO" id="GO:0000272">
    <property type="term" value="P:polysaccharide catabolic process"/>
    <property type="evidence" value="ECO:0007669"/>
    <property type="project" value="InterPro"/>
</dbReference>
<dbReference type="InterPro" id="IPR036439">
    <property type="entry name" value="Dockerin_dom_sf"/>
</dbReference>
<sequence length="307" mass="34098">FRPGNREAVHHAIITYIPAGDADIVDDQDPGYGYECYGGFGLTTITDLIGGYAPGLSVLEYPEGIGRTIPANSDIIVQVHYAPLMHDAEDLSSINLFYKDEEIEREINQEIIDYWTFYLPPDQETTITRTFYVNETVSMVNILPHCHLLGKSWEIYATTLSNEIIPIIRINQWDFDWQSFYYPEYLLKIPAGSTITATCIYDNTSNNPDNPNDPPALVFPGQGTTDEMFFIPIEFIPYQEGDENIYLGDNEPLIGDVNGDGEVNVLDVVSLVGVILNGGNETAACDVNGDGEINILDVVSLVNLILS</sequence>
<dbReference type="AlphaFoldDB" id="A0A382J5Z8"/>
<feature type="domain" description="Dockerin" evidence="2">
    <location>
        <begin position="250"/>
        <end position="307"/>
    </location>
</feature>
<dbReference type="SUPFAM" id="SSF63446">
    <property type="entry name" value="Type I dockerin domain"/>
    <property type="match status" value="1"/>
</dbReference>
<dbReference type="Gene3D" id="2.60.120.310">
    <property type="entry name" value="Copper type II, ascorbate-dependent monooxygenase, N-terminal domain"/>
    <property type="match status" value="1"/>
</dbReference>
<dbReference type="InterPro" id="IPR002105">
    <property type="entry name" value="Dockerin_1_rpt"/>
</dbReference>
<dbReference type="PROSITE" id="PS00018">
    <property type="entry name" value="EF_HAND_1"/>
    <property type="match status" value="2"/>
</dbReference>
<dbReference type="GO" id="GO:0005507">
    <property type="term" value="F:copper ion binding"/>
    <property type="evidence" value="ECO:0007669"/>
    <property type="project" value="InterPro"/>
</dbReference>
<dbReference type="Gene3D" id="2.60.120.230">
    <property type="match status" value="1"/>
</dbReference>
<dbReference type="InterPro" id="IPR024548">
    <property type="entry name" value="Cu2_monoox_C"/>
</dbReference>
<dbReference type="GO" id="GO:0016715">
    <property type="term" value="F:oxidoreductase activity, acting on paired donors, with incorporation or reduction of molecular oxygen, reduced ascorbate as one donor, and incorporation of one atom of oxygen"/>
    <property type="evidence" value="ECO:0007669"/>
    <property type="project" value="InterPro"/>
</dbReference>
<dbReference type="InterPro" id="IPR014784">
    <property type="entry name" value="Cu2_ascorb_mOase-like_C"/>
</dbReference>
<dbReference type="InterPro" id="IPR008977">
    <property type="entry name" value="PHM/PNGase_F_dom_sf"/>
</dbReference>
<name>A0A382J5Z8_9ZZZZ</name>
<dbReference type="Pfam" id="PF00404">
    <property type="entry name" value="Dockerin_1"/>
    <property type="match status" value="1"/>
</dbReference>
<dbReference type="CDD" id="cd14256">
    <property type="entry name" value="Dockerin_I"/>
    <property type="match status" value="1"/>
</dbReference>
<dbReference type="InterPro" id="IPR016134">
    <property type="entry name" value="Dockerin_dom"/>
</dbReference>
<dbReference type="InterPro" id="IPR018247">
    <property type="entry name" value="EF_Hand_1_Ca_BS"/>
</dbReference>
<reference evidence="3" key="1">
    <citation type="submission" date="2018-05" db="EMBL/GenBank/DDBJ databases">
        <authorList>
            <person name="Lanie J.A."/>
            <person name="Ng W.-L."/>
            <person name="Kazmierczak K.M."/>
            <person name="Andrzejewski T.M."/>
            <person name="Davidsen T.M."/>
            <person name="Wayne K.J."/>
            <person name="Tettelin H."/>
            <person name="Glass J.I."/>
            <person name="Rusch D."/>
            <person name="Podicherti R."/>
            <person name="Tsui H.-C.T."/>
            <person name="Winkler M.E."/>
        </authorList>
    </citation>
    <scope>NUCLEOTIDE SEQUENCE</scope>
</reference>
<dbReference type="Gene3D" id="1.10.1330.10">
    <property type="entry name" value="Dockerin domain"/>
    <property type="match status" value="1"/>
</dbReference>